<evidence type="ECO:0000256" key="5">
    <source>
        <dbReference type="ARBA" id="ARBA00023136"/>
    </source>
</evidence>
<feature type="domain" description="EamA" evidence="8">
    <location>
        <begin position="142"/>
        <end position="273"/>
    </location>
</feature>
<comment type="similarity">
    <text evidence="2">Belongs to the EamA transporter family.</text>
</comment>
<dbReference type="PANTHER" id="PTHR32322:SF2">
    <property type="entry name" value="EAMA DOMAIN-CONTAINING PROTEIN"/>
    <property type="match status" value="1"/>
</dbReference>
<comment type="subcellular location">
    <subcellularLocation>
        <location evidence="1">Membrane</location>
        <topology evidence="1">Multi-pass membrane protein</topology>
    </subcellularLocation>
</comment>
<feature type="transmembrane region" description="Helical" evidence="7">
    <location>
        <begin position="91"/>
        <end position="110"/>
    </location>
</feature>
<gene>
    <name evidence="9" type="ORF">WCD41_14480</name>
</gene>
<organism evidence="9 10">
    <name type="scientific">Actinomycetospora aeridis</name>
    <dbReference type="NCBI Taxonomy" id="3129231"/>
    <lineage>
        <taxon>Bacteria</taxon>
        <taxon>Bacillati</taxon>
        <taxon>Actinomycetota</taxon>
        <taxon>Actinomycetes</taxon>
        <taxon>Pseudonocardiales</taxon>
        <taxon>Pseudonocardiaceae</taxon>
        <taxon>Actinomycetospora</taxon>
    </lineage>
</organism>
<feature type="transmembrane region" description="Helical" evidence="7">
    <location>
        <begin position="234"/>
        <end position="255"/>
    </location>
</feature>
<dbReference type="InterPro" id="IPR000620">
    <property type="entry name" value="EamA_dom"/>
</dbReference>
<evidence type="ECO:0000256" key="2">
    <source>
        <dbReference type="ARBA" id="ARBA00007362"/>
    </source>
</evidence>
<keyword evidence="3 7" id="KW-0812">Transmembrane</keyword>
<keyword evidence="5 7" id="KW-0472">Membrane</keyword>
<accession>A0ABU8N6V2</accession>
<evidence type="ECO:0000256" key="3">
    <source>
        <dbReference type="ARBA" id="ARBA00022692"/>
    </source>
</evidence>
<dbReference type="Proteomes" id="UP001370100">
    <property type="component" value="Unassembled WGS sequence"/>
</dbReference>
<evidence type="ECO:0000256" key="4">
    <source>
        <dbReference type="ARBA" id="ARBA00022989"/>
    </source>
</evidence>
<dbReference type="Pfam" id="PF00892">
    <property type="entry name" value="EamA"/>
    <property type="match status" value="1"/>
</dbReference>
<evidence type="ECO:0000256" key="1">
    <source>
        <dbReference type="ARBA" id="ARBA00004141"/>
    </source>
</evidence>
<dbReference type="InterPro" id="IPR050638">
    <property type="entry name" value="AA-Vitamin_Transporters"/>
</dbReference>
<feature type="compositionally biased region" description="Basic and acidic residues" evidence="6">
    <location>
        <begin position="330"/>
        <end position="341"/>
    </location>
</feature>
<proteinExistence type="inferred from homology"/>
<evidence type="ECO:0000256" key="7">
    <source>
        <dbReference type="SAM" id="Phobius"/>
    </source>
</evidence>
<name>A0ABU8N6V2_9PSEU</name>
<feature type="compositionally biased region" description="Basic and acidic residues" evidence="6">
    <location>
        <begin position="291"/>
        <end position="313"/>
    </location>
</feature>
<protein>
    <submittedName>
        <fullName evidence="9">EamA family transporter</fullName>
    </submittedName>
</protein>
<evidence type="ECO:0000259" key="8">
    <source>
        <dbReference type="Pfam" id="PF00892"/>
    </source>
</evidence>
<feature type="region of interest" description="Disordered" evidence="6">
    <location>
        <begin position="282"/>
        <end position="371"/>
    </location>
</feature>
<dbReference type="InterPro" id="IPR037185">
    <property type="entry name" value="EmrE-like"/>
</dbReference>
<feature type="transmembrane region" description="Helical" evidence="7">
    <location>
        <begin position="117"/>
        <end position="135"/>
    </location>
</feature>
<feature type="transmembrane region" description="Helical" evidence="7">
    <location>
        <begin position="35"/>
        <end position="55"/>
    </location>
</feature>
<evidence type="ECO:0000256" key="6">
    <source>
        <dbReference type="SAM" id="MobiDB-lite"/>
    </source>
</evidence>
<dbReference type="EMBL" id="JBBEGL010000003">
    <property type="protein sequence ID" value="MEJ2887662.1"/>
    <property type="molecule type" value="Genomic_DNA"/>
</dbReference>
<evidence type="ECO:0000313" key="10">
    <source>
        <dbReference type="Proteomes" id="UP001370100"/>
    </source>
</evidence>
<dbReference type="PANTHER" id="PTHR32322">
    <property type="entry name" value="INNER MEMBRANE TRANSPORTER"/>
    <property type="match status" value="1"/>
</dbReference>
<feature type="transmembrane region" description="Helical" evidence="7">
    <location>
        <begin position="141"/>
        <end position="159"/>
    </location>
</feature>
<feature type="transmembrane region" description="Helical" evidence="7">
    <location>
        <begin position="171"/>
        <end position="193"/>
    </location>
</feature>
<feature type="transmembrane region" description="Helical" evidence="7">
    <location>
        <begin position="205"/>
        <end position="227"/>
    </location>
</feature>
<reference evidence="9 10" key="1">
    <citation type="submission" date="2024-03" db="EMBL/GenBank/DDBJ databases">
        <title>Actinomycetospora sp. OC33-EN06, a novel actinomycete isolated from wild orchid (Aerides multiflora).</title>
        <authorList>
            <person name="Suriyachadkun C."/>
        </authorList>
    </citation>
    <scope>NUCLEOTIDE SEQUENCE [LARGE SCALE GENOMIC DNA]</scope>
    <source>
        <strain evidence="9 10">OC33-EN06</strain>
    </source>
</reference>
<keyword evidence="4 7" id="KW-1133">Transmembrane helix</keyword>
<evidence type="ECO:0000313" key="9">
    <source>
        <dbReference type="EMBL" id="MEJ2887662.1"/>
    </source>
</evidence>
<sequence>MLPTSARSGAAMAVGAMLCVQLGLALSTGLFDAVGPAGTATLRLLFAGALLLAIVRPRPSAFTRTSLAACVALGTVTAGLTILFTEAIARIPLGTASALEFLGPLGVALVRGRGRARAWALLAAVGVVLLTHPWQAGLDPAGVGFALAAAACWAGYILLTQRVGDHVVGLTGLAVSMPVAGLVAALVAGPGLLADLGTGRLDTSVLLVALAIALLMPVVPFSLELLALRRLTTAAFGTLMCLEPAVALAIGALLLAQTPTLEAAVGIAAVVAAGIGAERSGARASGVGGDQSHDDTGDPDHRDDGAPEERNTDVAHASARPHQRGGQQAERGEAEEGHRQGGENPLGAGRDGTLAVGVELRAEGLPGGRVG</sequence>
<dbReference type="RefSeq" id="WP_337714109.1">
    <property type="nucleotide sequence ID" value="NZ_JBBEGL010000003.1"/>
</dbReference>
<keyword evidence="10" id="KW-1185">Reference proteome</keyword>
<feature type="transmembrane region" description="Helical" evidence="7">
    <location>
        <begin position="67"/>
        <end position="85"/>
    </location>
</feature>
<dbReference type="SUPFAM" id="SSF103481">
    <property type="entry name" value="Multidrug resistance efflux transporter EmrE"/>
    <property type="match status" value="1"/>
</dbReference>
<comment type="caution">
    <text evidence="9">The sequence shown here is derived from an EMBL/GenBank/DDBJ whole genome shotgun (WGS) entry which is preliminary data.</text>
</comment>